<evidence type="ECO:0000313" key="3">
    <source>
        <dbReference type="Proteomes" id="UP000001194"/>
    </source>
</evidence>
<feature type="compositionally biased region" description="Acidic residues" evidence="1">
    <location>
        <begin position="63"/>
        <end position="75"/>
    </location>
</feature>
<feature type="compositionally biased region" description="Basic and acidic residues" evidence="1">
    <location>
        <begin position="51"/>
        <end position="62"/>
    </location>
</feature>
<dbReference type="AlphaFoldDB" id="B0DSJ2"/>
<evidence type="ECO:0000313" key="2">
    <source>
        <dbReference type="EMBL" id="EDR02558.1"/>
    </source>
</evidence>
<dbReference type="GeneID" id="6082452"/>
<gene>
    <name evidence="2" type="ORF">LACBIDRAFT_332380</name>
</gene>
<protein>
    <submittedName>
        <fullName evidence="2">Predicted protein</fullName>
    </submittedName>
</protein>
<accession>B0DSJ2</accession>
<keyword evidence="3" id="KW-1185">Reference proteome</keyword>
<name>B0DSJ2_LACBS</name>
<feature type="region of interest" description="Disordered" evidence="1">
    <location>
        <begin position="43"/>
        <end position="125"/>
    </location>
</feature>
<organism evidence="3">
    <name type="scientific">Laccaria bicolor (strain S238N-H82 / ATCC MYA-4686)</name>
    <name type="common">Bicoloured deceiver</name>
    <name type="synonym">Laccaria laccata var. bicolor</name>
    <dbReference type="NCBI Taxonomy" id="486041"/>
    <lineage>
        <taxon>Eukaryota</taxon>
        <taxon>Fungi</taxon>
        <taxon>Dikarya</taxon>
        <taxon>Basidiomycota</taxon>
        <taxon>Agaricomycotina</taxon>
        <taxon>Agaricomycetes</taxon>
        <taxon>Agaricomycetidae</taxon>
        <taxon>Agaricales</taxon>
        <taxon>Agaricineae</taxon>
        <taxon>Hydnangiaceae</taxon>
        <taxon>Laccaria</taxon>
    </lineage>
</organism>
<evidence type="ECO:0000256" key="1">
    <source>
        <dbReference type="SAM" id="MobiDB-lite"/>
    </source>
</evidence>
<dbReference type="HOGENOM" id="CLU_1993001_0_0_1"/>
<dbReference type="EMBL" id="DS547130">
    <property type="protein sequence ID" value="EDR02558.1"/>
    <property type="molecule type" value="Genomic_DNA"/>
</dbReference>
<dbReference type="InParanoid" id="B0DSJ2"/>
<sequence>MRMQPAKNIIPTGTLVSSKFFTQMFIMLEKIQQRMNLTRWISYSPQPDGLAAKEQEELVVHGEEEEEEEEEDNDDEKYNYGYEDEEEESERGDEEEDEVMKEIRSEEDDNDMDPLDEYGQKAGKN</sequence>
<dbReference type="KEGG" id="lbc:LACBIDRAFT_332380"/>
<reference evidence="2 3" key="1">
    <citation type="journal article" date="2008" name="Nature">
        <title>The genome of Laccaria bicolor provides insights into mycorrhizal symbiosis.</title>
        <authorList>
            <person name="Martin F."/>
            <person name="Aerts A."/>
            <person name="Ahren D."/>
            <person name="Brun A."/>
            <person name="Danchin E.G.J."/>
            <person name="Duchaussoy F."/>
            <person name="Gibon J."/>
            <person name="Kohler A."/>
            <person name="Lindquist E."/>
            <person name="Pereda V."/>
            <person name="Salamov A."/>
            <person name="Shapiro H.J."/>
            <person name="Wuyts J."/>
            <person name="Blaudez D."/>
            <person name="Buee M."/>
            <person name="Brokstein P."/>
            <person name="Canbaeck B."/>
            <person name="Cohen D."/>
            <person name="Courty P.E."/>
            <person name="Coutinho P.M."/>
            <person name="Delaruelle C."/>
            <person name="Detter J.C."/>
            <person name="Deveau A."/>
            <person name="DiFazio S."/>
            <person name="Duplessis S."/>
            <person name="Fraissinet-Tachet L."/>
            <person name="Lucic E."/>
            <person name="Frey-Klett P."/>
            <person name="Fourrey C."/>
            <person name="Feussner I."/>
            <person name="Gay G."/>
            <person name="Grimwood J."/>
            <person name="Hoegger P.J."/>
            <person name="Jain P."/>
            <person name="Kilaru S."/>
            <person name="Labbe J."/>
            <person name="Lin Y.C."/>
            <person name="Legue V."/>
            <person name="Le Tacon F."/>
            <person name="Marmeisse R."/>
            <person name="Melayah D."/>
            <person name="Montanini B."/>
            <person name="Muratet M."/>
            <person name="Nehls U."/>
            <person name="Niculita-Hirzel H."/>
            <person name="Oudot-Le Secq M.P."/>
            <person name="Peter M."/>
            <person name="Quesneville H."/>
            <person name="Rajashekar B."/>
            <person name="Reich M."/>
            <person name="Rouhier N."/>
            <person name="Schmutz J."/>
            <person name="Yin T."/>
            <person name="Chalot M."/>
            <person name="Henrissat B."/>
            <person name="Kuees U."/>
            <person name="Lucas S."/>
            <person name="Van de Peer Y."/>
            <person name="Podila G.K."/>
            <person name="Polle A."/>
            <person name="Pukkila P.J."/>
            <person name="Richardson P.M."/>
            <person name="Rouze P."/>
            <person name="Sanders I.R."/>
            <person name="Stajich J.E."/>
            <person name="Tunlid A."/>
            <person name="Tuskan G."/>
            <person name="Grigoriev I.V."/>
        </authorList>
    </citation>
    <scope>NUCLEOTIDE SEQUENCE [LARGE SCALE GENOMIC DNA]</scope>
    <source>
        <strain evidence="3">S238N-H82 / ATCC MYA-4686</strain>
    </source>
</reference>
<proteinExistence type="predicted"/>
<feature type="compositionally biased region" description="Acidic residues" evidence="1">
    <location>
        <begin position="82"/>
        <end position="116"/>
    </location>
</feature>
<dbReference type="RefSeq" id="XP_001886921.1">
    <property type="nucleotide sequence ID" value="XM_001886886.1"/>
</dbReference>
<dbReference type="Proteomes" id="UP000001194">
    <property type="component" value="Unassembled WGS sequence"/>
</dbReference>